<feature type="transmembrane region" description="Helical" evidence="7">
    <location>
        <begin position="148"/>
        <end position="166"/>
    </location>
</feature>
<evidence type="ECO:0000256" key="1">
    <source>
        <dbReference type="ARBA" id="ARBA00004651"/>
    </source>
</evidence>
<dbReference type="GO" id="GO:0022857">
    <property type="term" value="F:transmembrane transporter activity"/>
    <property type="evidence" value="ECO:0007669"/>
    <property type="project" value="InterPro"/>
</dbReference>
<keyword evidence="5 7" id="KW-1133">Transmembrane helix</keyword>
<proteinExistence type="predicted"/>
<keyword evidence="10" id="KW-1185">Reference proteome</keyword>
<dbReference type="STRING" id="1009370.ALO_14707"/>
<evidence type="ECO:0000256" key="7">
    <source>
        <dbReference type="SAM" id="Phobius"/>
    </source>
</evidence>
<dbReference type="Proteomes" id="UP000003240">
    <property type="component" value="Unassembled WGS sequence"/>
</dbReference>
<evidence type="ECO:0000313" key="9">
    <source>
        <dbReference type="EMBL" id="EGO63112.1"/>
    </source>
</evidence>
<dbReference type="OrthoDB" id="9793283at2"/>
<keyword evidence="6 7" id="KW-0472">Membrane</keyword>
<dbReference type="EMBL" id="AFGF01000129">
    <property type="protein sequence ID" value="EGO63112.1"/>
    <property type="molecule type" value="Genomic_DNA"/>
</dbReference>
<feature type="transmembrane region" description="Helical" evidence="7">
    <location>
        <begin position="352"/>
        <end position="375"/>
    </location>
</feature>
<keyword evidence="3" id="KW-1003">Cell membrane</keyword>
<sequence>MKKNKNQQNKWKRDFLTIAGGQTVSLIGSAAVQFSLIWWLASETASPIMMSIAGVFAFLPQLVLGPFAGVWVDRLNRKTVIIAADLFIGLVALVFAFFFLFGNPPYWSVCVVLGIRAVGNVFHSPAIQAAVPMLVPQQELVRANGWSQFMQSGAFLLGPVLGAAMYTVLPLWIILLSDLVGALVASAMVALVKIPDPERHIKERTRFLDEMTEGAVAICQDRKLFVVTAATLFGMVFYAPLSTFYPLMTSDYFRADAWHASMVNFGYAMGMMLSAIFLGKFGTIKNKFPVIHLGLLGMGTSSLLCGLLPSEMVWFWGFAALCALLGASSNLYNIPYIAYLQETIAPDRMGRVFSLIGSLSSATMPLGLLIAGPIAESRGVSLWFFISGIVLLLLTLISALLVLPKADKAGKSTS</sequence>
<feature type="transmembrane region" description="Helical" evidence="7">
    <location>
        <begin position="224"/>
        <end position="245"/>
    </location>
</feature>
<evidence type="ECO:0000256" key="6">
    <source>
        <dbReference type="ARBA" id="ARBA00023136"/>
    </source>
</evidence>
<evidence type="ECO:0000256" key="4">
    <source>
        <dbReference type="ARBA" id="ARBA00022692"/>
    </source>
</evidence>
<dbReference type="PANTHER" id="PTHR23513:SF6">
    <property type="entry name" value="MAJOR FACILITATOR SUPERFAMILY ASSOCIATED DOMAIN-CONTAINING PROTEIN"/>
    <property type="match status" value="1"/>
</dbReference>
<evidence type="ECO:0000256" key="5">
    <source>
        <dbReference type="ARBA" id="ARBA00022989"/>
    </source>
</evidence>
<dbReference type="GO" id="GO:0005886">
    <property type="term" value="C:plasma membrane"/>
    <property type="evidence" value="ECO:0007669"/>
    <property type="project" value="UniProtKB-SubCell"/>
</dbReference>
<evidence type="ECO:0000256" key="2">
    <source>
        <dbReference type="ARBA" id="ARBA00022448"/>
    </source>
</evidence>
<feature type="domain" description="Major facilitator superfamily (MFS) profile" evidence="8">
    <location>
        <begin position="223"/>
        <end position="414"/>
    </location>
</feature>
<dbReference type="PROSITE" id="PS50850">
    <property type="entry name" value="MFS"/>
    <property type="match status" value="1"/>
</dbReference>
<feature type="transmembrane region" description="Helical" evidence="7">
    <location>
        <begin position="21"/>
        <end position="41"/>
    </location>
</feature>
<dbReference type="InterPro" id="IPR011701">
    <property type="entry name" value="MFS"/>
</dbReference>
<comment type="subcellular location">
    <subcellularLocation>
        <location evidence="1">Cell membrane</location>
        <topology evidence="1">Multi-pass membrane protein</topology>
    </subcellularLocation>
</comment>
<feature type="transmembrane region" description="Helical" evidence="7">
    <location>
        <begin position="381"/>
        <end position="403"/>
    </location>
</feature>
<comment type="caution">
    <text evidence="9">The sequence shown here is derived from an EMBL/GenBank/DDBJ whole genome shotgun (WGS) entry which is preliminary data.</text>
</comment>
<dbReference type="eggNOG" id="COG2814">
    <property type="taxonomic scope" value="Bacteria"/>
</dbReference>
<evidence type="ECO:0000313" key="10">
    <source>
        <dbReference type="Proteomes" id="UP000003240"/>
    </source>
</evidence>
<feature type="transmembrane region" description="Helical" evidence="7">
    <location>
        <begin position="79"/>
        <end position="100"/>
    </location>
</feature>
<dbReference type="SUPFAM" id="SSF103473">
    <property type="entry name" value="MFS general substrate transporter"/>
    <property type="match status" value="1"/>
</dbReference>
<gene>
    <name evidence="9" type="ORF">ALO_14707</name>
</gene>
<dbReference type="AlphaFoldDB" id="F7NLG9"/>
<protein>
    <submittedName>
        <fullName evidence="9">Major facilitator superfamily MFS_1</fullName>
    </submittedName>
</protein>
<dbReference type="PANTHER" id="PTHR23513">
    <property type="entry name" value="INTEGRAL MEMBRANE EFFLUX PROTEIN-RELATED"/>
    <property type="match status" value="1"/>
</dbReference>
<reference evidence="9 10" key="1">
    <citation type="journal article" date="2011" name="EMBO J.">
        <title>Structural diversity of bacterial flagellar motors.</title>
        <authorList>
            <person name="Chen S."/>
            <person name="Beeby M."/>
            <person name="Murphy G.E."/>
            <person name="Leadbetter J.R."/>
            <person name="Hendrixson D.R."/>
            <person name="Briegel A."/>
            <person name="Li Z."/>
            <person name="Shi J."/>
            <person name="Tocheva E.I."/>
            <person name="Muller A."/>
            <person name="Dobro M.J."/>
            <person name="Jensen G.J."/>
        </authorList>
    </citation>
    <scope>NUCLEOTIDE SEQUENCE [LARGE SCALE GENOMIC DNA]</scope>
    <source>
        <strain evidence="9 10">DSM 6540</strain>
    </source>
</reference>
<dbReference type="InterPro" id="IPR020846">
    <property type="entry name" value="MFS_dom"/>
</dbReference>
<dbReference type="InterPro" id="IPR036259">
    <property type="entry name" value="MFS_trans_sf"/>
</dbReference>
<name>F7NLG9_9FIRM</name>
<evidence type="ECO:0000256" key="3">
    <source>
        <dbReference type="ARBA" id="ARBA00022475"/>
    </source>
</evidence>
<dbReference type="Pfam" id="PF07690">
    <property type="entry name" value="MFS_1"/>
    <property type="match status" value="1"/>
</dbReference>
<accession>F7NLG9</accession>
<evidence type="ECO:0000259" key="8">
    <source>
        <dbReference type="PROSITE" id="PS50850"/>
    </source>
</evidence>
<dbReference type="RefSeq" id="WP_004096874.1">
    <property type="nucleotide sequence ID" value="NZ_AFGF01000129.1"/>
</dbReference>
<dbReference type="Gene3D" id="1.20.1250.20">
    <property type="entry name" value="MFS general substrate transporter like domains"/>
    <property type="match status" value="1"/>
</dbReference>
<organism evidence="9 10">
    <name type="scientific">Acetonema longum DSM 6540</name>
    <dbReference type="NCBI Taxonomy" id="1009370"/>
    <lineage>
        <taxon>Bacteria</taxon>
        <taxon>Bacillati</taxon>
        <taxon>Bacillota</taxon>
        <taxon>Negativicutes</taxon>
        <taxon>Acetonemataceae</taxon>
        <taxon>Acetonema</taxon>
    </lineage>
</organism>
<feature type="transmembrane region" description="Helical" evidence="7">
    <location>
        <begin position="47"/>
        <end position="72"/>
    </location>
</feature>
<keyword evidence="2" id="KW-0813">Transport</keyword>
<feature type="transmembrane region" description="Helical" evidence="7">
    <location>
        <begin position="315"/>
        <end position="340"/>
    </location>
</feature>
<dbReference type="CDD" id="cd06173">
    <property type="entry name" value="MFS_MefA_like"/>
    <property type="match status" value="1"/>
</dbReference>
<feature type="transmembrane region" description="Helical" evidence="7">
    <location>
        <begin position="257"/>
        <end position="278"/>
    </location>
</feature>
<feature type="transmembrane region" description="Helical" evidence="7">
    <location>
        <begin position="290"/>
        <end position="309"/>
    </location>
</feature>
<keyword evidence="4 7" id="KW-0812">Transmembrane</keyword>